<dbReference type="Proteomes" id="UP000240978">
    <property type="component" value="Unassembled WGS sequence"/>
</dbReference>
<comment type="caution">
    <text evidence="1">The sequence shown here is derived from an EMBL/GenBank/DDBJ whole genome shotgun (WGS) entry which is preliminary data.</text>
</comment>
<evidence type="ECO:0000313" key="2">
    <source>
        <dbReference type="Proteomes" id="UP000240978"/>
    </source>
</evidence>
<dbReference type="RefSeq" id="WP_106605309.1">
    <property type="nucleotide sequence ID" value="NZ_PYGK01000017.1"/>
</dbReference>
<keyword evidence="2" id="KW-1185">Reference proteome</keyword>
<name>A0A2P8FPQ6_9BACT</name>
<dbReference type="OrthoDB" id="4775248at2"/>
<sequence>MYINHKRIRNVDKYLIGLNEDDNFYVASADPKISKQKAINIGFSNSLNDGEAVLPRIVGSVSKFNAEGGFIKLMNEPKETCYKERLWTWKDWGGTEHTKIVYVPYQRYKRQIIDPPGEELVLVNNADVAVILSNKLKYTQANSGLIKHIINLFLELFGDCQILKENLTPAIKAPIHRLNWNVLPPGKYPWEKAKAIVNDYTKGLSQNKTEIIKNRINVISRHEPDFIAIGEAGFHGYWVLGFTNKKLYILESLHFGNATYVLGNNWETISQMTKAEIISGSLSKARIIHREGWATDINNLFK</sequence>
<gene>
    <name evidence="1" type="ORF">CLV42_11768</name>
</gene>
<proteinExistence type="predicted"/>
<evidence type="ECO:0000313" key="1">
    <source>
        <dbReference type="EMBL" id="PSL23712.1"/>
    </source>
</evidence>
<organism evidence="1 2">
    <name type="scientific">Chitinophaga ginsengisoli</name>
    <dbReference type="NCBI Taxonomy" id="363837"/>
    <lineage>
        <taxon>Bacteria</taxon>
        <taxon>Pseudomonadati</taxon>
        <taxon>Bacteroidota</taxon>
        <taxon>Chitinophagia</taxon>
        <taxon>Chitinophagales</taxon>
        <taxon>Chitinophagaceae</taxon>
        <taxon>Chitinophaga</taxon>
    </lineage>
</organism>
<accession>A0A2P8FPQ6</accession>
<dbReference type="AlphaFoldDB" id="A0A2P8FPQ6"/>
<protein>
    <submittedName>
        <fullName evidence="1">Uncharacterized protein</fullName>
    </submittedName>
</protein>
<reference evidence="1 2" key="1">
    <citation type="submission" date="2018-03" db="EMBL/GenBank/DDBJ databases">
        <title>Genomic Encyclopedia of Archaeal and Bacterial Type Strains, Phase II (KMG-II): from individual species to whole genera.</title>
        <authorList>
            <person name="Goeker M."/>
        </authorList>
    </citation>
    <scope>NUCLEOTIDE SEQUENCE [LARGE SCALE GENOMIC DNA]</scope>
    <source>
        <strain evidence="1 2">DSM 18107</strain>
    </source>
</reference>
<dbReference type="EMBL" id="PYGK01000017">
    <property type="protein sequence ID" value="PSL23712.1"/>
    <property type="molecule type" value="Genomic_DNA"/>
</dbReference>